<dbReference type="InterPro" id="IPR036397">
    <property type="entry name" value="RNaseH_sf"/>
</dbReference>
<protein>
    <submittedName>
        <fullName evidence="2">CAF1 family ribonuclease</fullName>
    </submittedName>
</protein>
<dbReference type="GeneID" id="25033690"/>
<evidence type="ECO:0000313" key="2">
    <source>
        <dbReference type="EMBL" id="EPX70479.1"/>
    </source>
</evidence>
<dbReference type="AlphaFoldDB" id="S9R8R2"/>
<evidence type="ECO:0000313" key="3">
    <source>
        <dbReference type="Proteomes" id="UP000016088"/>
    </source>
</evidence>
<dbReference type="GO" id="GO:0004535">
    <property type="term" value="F:poly(A)-specific ribonuclease activity"/>
    <property type="evidence" value="ECO:0007669"/>
    <property type="project" value="EnsemblFungi"/>
</dbReference>
<reference evidence="2 3" key="1">
    <citation type="journal article" date="2011" name="Science">
        <title>Comparative functional genomics of the fission yeasts.</title>
        <authorList>
            <person name="Rhind N."/>
            <person name="Chen Z."/>
            <person name="Yassour M."/>
            <person name="Thompson D.A."/>
            <person name="Haas B.J."/>
            <person name="Habib N."/>
            <person name="Wapinski I."/>
            <person name="Roy S."/>
            <person name="Lin M.F."/>
            <person name="Heiman D.I."/>
            <person name="Young S.K."/>
            <person name="Furuya K."/>
            <person name="Guo Y."/>
            <person name="Pidoux A."/>
            <person name="Chen H.M."/>
            <person name="Robbertse B."/>
            <person name="Goldberg J.M."/>
            <person name="Aoki K."/>
            <person name="Bayne E.H."/>
            <person name="Berlin A.M."/>
            <person name="Desjardins C.A."/>
            <person name="Dobbs E."/>
            <person name="Dukaj L."/>
            <person name="Fan L."/>
            <person name="FitzGerald M.G."/>
            <person name="French C."/>
            <person name="Gujja S."/>
            <person name="Hansen K."/>
            <person name="Keifenheim D."/>
            <person name="Levin J.Z."/>
            <person name="Mosher R.A."/>
            <person name="Mueller C.A."/>
            <person name="Pfiffner J."/>
            <person name="Priest M."/>
            <person name="Russ C."/>
            <person name="Smialowska A."/>
            <person name="Swoboda P."/>
            <person name="Sykes S.M."/>
            <person name="Vaughn M."/>
            <person name="Vengrova S."/>
            <person name="Yoder R."/>
            <person name="Zeng Q."/>
            <person name="Allshire R."/>
            <person name="Baulcombe D."/>
            <person name="Birren B.W."/>
            <person name="Brown W."/>
            <person name="Ekwall K."/>
            <person name="Kellis M."/>
            <person name="Leatherwood J."/>
            <person name="Levin H."/>
            <person name="Margalit H."/>
            <person name="Martienssen R."/>
            <person name="Nieduszynski C.A."/>
            <person name="Spatafora J.W."/>
            <person name="Friedman N."/>
            <person name="Dalgaard J.Z."/>
            <person name="Baumann P."/>
            <person name="Niki H."/>
            <person name="Regev A."/>
            <person name="Nusbaum C."/>
        </authorList>
    </citation>
    <scope>NUCLEOTIDE SEQUENCE [LARGE SCALE GENOMIC DNA]</scope>
    <source>
        <strain evidence="3">yFS286</strain>
    </source>
</reference>
<sequence length="424" mass="48617">MEVNGDNFAREFSSLQNEIENAAYIAIDCEFSGLLGKIKDNQNSTMNENYISFIGQFEGLRESALKYSILQIGLTFISFTKDGLASCTPYTFNLTPLTDTNLFFRRDYCIETSTLAFLLRHGFDFQKQLDKGVPYLSRTEESYLYKLTKHKFKPEKEFISLDATAQSLVRETKAQIEKWRSELGKEGACNYLNVDTSNRYYQKAVHNLVESQYNDLQSVSKNSFVQIRVSESHNSRTSERQNPGADSIDSRKRTFYEKSVQLLDEAVGFRKLWDYLLSKRKRIVCHNGLADLMYLFSVFEGTLPETYNDFKSLLHTSFSSVHDTKVLYSKSPDLQHVIDNGSSNLQALVEKVLVLSTESSRLCSRLSSLDRGPYSIMMITKNSHEAGKDAYDTAIAFLYYLNYTPHSDIEELTNILFLKGQYLL</sequence>
<dbReference type="Proteomes" id="UP000016088">
    <property type="component" value="Unassembled WGS sequence"/>
</dbReference>
<dbReference type="GO" id="GO:0000289">
    <property type="term" value="P:nuclear-transcribed mRNA poly(A) tail shortening"/>
    <property type="evidence" value="ECO:0007669"/>
    <property type="project" value="TreeGrafter"/>
</dbReference>
<dbReference type="GO" id="GO:1990432">
    <property type="term" value="P:siRNA 3'-end processing"/>
    <property type="evidence" value="ECO:0007669"/>
    <property type="project" value="EnsemblFungi"/>
</dbReference>
<dbReference type="eggNOG" id="KOG1990">
    <property type="taxonomic scope" value="Eukaryota"/>
</dbReference>
<accession>S9R8R2</accession>
<dbReference type="OrthoDB" id="421038at2759"/>
<dbReference type="Gene3D" id="3.30.420.10">
    <property type="entry name" value="Ribonuclease H-like superfamily/Ribonuclease H"/>
    <property type="match status" value="1"/>
</dbReference>
<dbReference type="InterPro" id="IPR051181">
    <property type="entry name" value="CAF1_poly(A)_ribonucleases"/>
</dbReference>
<dbReference type="GO" id="GO:0003723">
    <property type="term" value="F:RNA binding"/>
    <property type="evidence" value="ECO:0007669"/>
    <property type="project" value="TreeGrafter"/>
</dbReference>
<dbReference type="InterPro" id="IPR012337">
    <property type="entry name" value="RNaseH-like_sf"/>
</dbReference>
<dbReference type="GO" id="GO:0005634">
    <property type="term" value="C:nucleus"/>
    <property type="evidence" value="ECO:0007669"/>
    <property type="project" value="TreeGrafter"/>
</dbReference>
<dbReference type="GO" id="GO:1990431">
    <property type="term" value="P:priRNA 3'-end processing"/>
    <property type="evidence" value="ECO:0007669"/>
    <property type="project" value="EnsemblFungi"/>
</dbReference>
<dbReference type="VEuPathDB" id="FungiDB:SOCG_04728"/>
<proteinExistence type="inferred from homology"/>
<dbReference type="InterPro" id="IPR006941">
    <property type="entry name" value="RNase_CAF1"/>
</dbReference>
<name>S9R8R2_SCHOY</name>
<comment type="similarity">
    <text evidence="1">Belongs to the CAF1 family.</text>
</comment>
<dbReference type="SUPFAM" id="SSF53098">
    <property type="entry name" value="Ribonuclease H-like"/>
    <property type="match status" value="1"/>
</dbReference>
<gene>
    <name evidence="2" type="ORF">SOCG_04728</name>
</gene>
<dbReference type="GO" id="GO:0031048">
    <property type="term" value="P:regulatory ncRNA-mediated heterochromatin formation"/>
    <property type="evidence" value="ECO:0007669"/>
    <property type="project" value="EnsemblFungi"/>
</dbReference>
<dbReference type="RefSeq" id="XP_013020774.1">
    <property type="nucleotide sequence ID" value="XM_013165320.1"/>
</dbReference>
<dbReference type="OMA" id="SCERERC"/>
<dbReference type="PANTHER" id="PTHR15092:SF22">
    <property type="entry name" value="POLY(A)-SPECIFIC RIBONUCLEASE PNLDC1"/>
    <property type="match status" value="1"/>
</dbReference>
<dbReference type="EMBL" id="KE503208">
    <property type="protein sequence ID" value="EPX70479.1"/>
    <property type="molecule type" value="Genomic_DNA"/>
</dbReference>
<dbReference type="HOGENOM" id="CLU_018030_1_1_1"/>
<evidence type="ECO:0000256" key="1">
    <source>
        <dbReference type="ARBA" id="ARBA00008372"/>
    </source>
</evidence>
<organism evidence="2 3">
    <name type="scientific">Schizosaccharomyces octosporus (strain yFS286)</name>
    <name type="common">Fission yeast</name>
    <name type="synonym">Octosporomyces octosporus</name>
    <dbReference type="NCBI Taxonomy" id="483514"/>
    <lineage>
        <taxon>Eukaryota</taxon>
        <taxon>Fungi</taxon>
        <taxon>Dikarya</taxon>
        <taxon>Ascomycota</taxon>
        <taxon>Taphrinomycotina</taxon>
        <taxon>Schizosaccharomycetes</taxon>
        <taxon>Schizosaccharomycetales</taxon>
        <taxon>Schizosaccharomycetaceae</taxon>
        <taxon>Schizosaccharomyces</taxon>
    </lineage>
</organism>
<keyword evidence="3" id="KW-1185">Reference proteome</keyword>
<dbReference type="Pfam" id="PF04857">
    <property type="entry name" value="CAF1"/>
    <property type="match status" value="1"/>
</dbReference>
<dbReference type="PANTHER" id="PTHR15092">
    <property type="entry name" value="POLY A -SPECIFIC RIBONUCLEASE/TARGET OF EGR1, MEMBER 1"/>
    <property type="match status" value="1"/>
</dbReference>